<keyword evidence="2" id="KW-1185">Reference proteome</keyword>
<proteinExistence type="predicted"/>
<evidence type="ECO:0000313" key="1">
    <source>
        <dbReference type="EMBL" id="THU80074.1"/>
    </source>
</evidence>
<dbReference type="Proteomes" id="UP000297245">
    <property type="component" value="Unassembled WGS sequence"/>
</dbReference>
<gene>
    <name evidence="1" type="ORF">K435DRAFT_874771</name>
</gene>
<protein>
    <submittedName>
        <fullName evidence="1">Uncharacterized protein</fullName>
    </submittedName>
</protein>
<organism evidence="1 2">
    <name type="scientific">Dendrothele bispora (strain CBS 962.96)</name>
    <dbReference type="NCBI Taxonomy" id="1314807"/>
    <lineage>
        <taxon>Eukaryota</taxon>
        <taxon>Fungi</taxon>
        <taxon>Dikarya</taxon>
        <taxon>Basidiomycota</taxon>
        <taxon>Agaricomycotina</taxon>
        <taxon>Agaricomycetes</taxon>
        <taxon>Agaricomycetidae</taxon>
        <taxon>Agaricales</taxon>
        <taxon>Agaricales incertae sedis</taxon>
        <taxon>Dendrothele</taxon>
    </lineage>
</organism>
<dbReference type="AlphaFoldDB" id="A0A4S8KVU3"/>
<sequence>MNILKPNQIQVLCLITFARGSCGLRSQEALHQVPCHCIPHRALALFVEERTTRSHPFDGALAASLDLWWDKGCQALGSHASTSPISARPICPVYSKVDQTRKDSDLGSTRNIYPRPTSVPSKADTVWKGHTWGNYEGDMGENELLPAHTFLSVTSLVGNLGER</sequence>
<reference evidence="1 2" key="1">
    <citation type="journal article" date="2019" name="Nat. Ecol. Evol.">
        <title>Megaphylogeny resolves global patterns of mushroom evolution.</title>
        <authorList>
            <person name="Varga T."/>
            <person name="Krizsan K."/>
            <person name="Foldi C."/>
            <person name="Dima B."/>
            <person name="Sanchez-Garcia M."/>
            <person name="Sanchez-Ramirez S."/>
            <person name="Szollosi G.J."/>
            <person name="Szarkandi J.G."/>
            <person name="Papp V."/>
            <person name="Albert L."/>
            <person name="Andreopoulos W."/>
            <person name="Angelini C."/>
            <person name="Antonin V."/>
            <person name="Barry K.W."/>
            <person name="Bougher N.L."/>
            <person name="Buchanan P."/>
            <person name="Buyck B."/>
            <person name="Bense V."/>
            <person name="Catcheside P."/>
            <person name="Chovatia M."/>
            <person name="Cooper J."/>
            <person name="Damon W."/>
            <person name="Desjardin D."/>
            <person name="Finy P."/>
            <person name="Geml J."/>
            <person name="Haridas S."/>
            <person name="Hughes K."/>
            <person name="Justo A."/>
            <person name="Karasinski D."/>
            <person name="Kautmanova I."/>
            <person name="Kiss B."/>
            <person name="Kocsube S."/>
            <person name="Kotiranta H."/>
            <person name="LaButti K.M."/>
            <person name="Lechner B.E."/>
            <person name="Liimatainen K."/>
            <person name="Lipzen A."/>
            <person name="Lukacs Z."/>
            <person name="Mihaltcheva S."/>
            <person name="Morgado L.N."/>
            <person name="Niskanen T."/>
            <person name="Noordeloos M.E."/>
            <person name="Ohm R.A."/>
            <person name="Ortiz-Santana B."/>
            <person name="Ovrebo C."/>
            <person name="Racz N."/>
            <person name="Riley R."/>
            <person name="Savchenko A."/>
            <person name="Shiryaev A."/>
            <person name="Soop K."/>
            <person name="Spirin V."/>
            <person name="Szebenyi C."/>
            <person name="Tomsovsky M."/>
            <person name="Tulloss R.E."/>
            <person name="Uehling J."/>
            <person name="Grigoriev I.V."/>
            <person name="Vagvolgyi C."/>
            <person name="Papp T."/>
            <person name="Martin F.M."/>
            <person name="Miettinen O."/>
            <person name="Hibbett D.S."/>
            <person name="Nagy L.G."/>
        </authorList>
    </citation>
    <scope>NUCLEOTIDE SEQUENCE [LARGE SCALE GENOMIC DNA]</scope>
    <source>
        <strain evidence="1 2">CBS 962.96</strain>
    </source>
</reference>
<name>A0A4S8KVU3_DENBC</name>
<accession>A0A4S8KVU3</accession>
<evidence type="ECO:0000313" key="2">
    <source>
        <dbReference type="Proteomes" id="UP000297245"/>
    </source>
</evidence>
<dbReference type="EMBL" id="ML179943">
    <property type="protein sequence ID" value="THU80074.1"/>
    <property type="molecule type" value="Genomic_DNA"/>
</dbReference>